<comment type="caution">
    <text evidence="2">The sequence shown here is derived from an EMBL/GenBank/DDBJ whole genome shotgun (WGS) entry which is preliminary data.</text>
</comment>
<evidence type="ECO:0000259" key="1">
    <source>
        <dbReference type="Pfam" id="PF00534"/>
    </source>
</evidence>
<reference evidence="2 3" key="1">
    <citation type="submission" date="2014-09" db="EMBL/GenBank/DDBJ databases">
        <title>Genome sequencing and annotation of Bacillus Okhensis strain Kh10-101T.</title>
        <authorList>
            <person name="Prakash J.S."/>
        </authorList>
    </citation>
    <scope>NUCLEOTIDE SEQUENCE [LARGE SCALE GENOMIC DNA]</scope>
    <source>
        <strain evidence="3">Kh10-101T</strain>
    </source>
</reference>
<dbReference type="Gene3D" id="3.40.50.2000">
    <property type="entry name" value="Glycogen Phosphorylase B"/>
    <property type="match status" value="2"/>
</dbReference>
<evidence type="ECO:0000313" key="2">
    <source>
        <dbReference type="EMBL" id="KHF38262.1"/>
    </source>
</evidence>
<gene>
    <name evidence="2" type="ORF">LQ50_22295</name>
</gene>
<proteinExistence type="predicted"/>
<dbReference type="EMBL" id="JRJU01000045">
    <property type="protein sequence ID" value="KHF38262.1"/>
    <property type="molecule type" value="Genomic_DNA"/>
</dbReference>
<dbReference type="InterPro" id="IPR001296">
    <property type="entry name" value="Glyco_trans_1"/>
</dbReference>
<evidence type="ECO:0000313" key="3">
    <source>
        <dbReference type="Proteomes" id="UP000030832"/>
    </source>
</evidence>
<dbReference type="AlphaFoldDB" id="A0A0B0IBN0"/>
<feature type="domain" description="Glycosyl transferase family 1" evidence="1">
    <location>
        <begin position="181"/>
        <end position="340"/>
    </location>
</feature>
<sequence>MRVLWVTNIPSPYRVEFFNKLGKKCEVTVLFERNSAKDREAKWISSKFKNFNAVFLKSISIGTDKSISLDFIKYIVRNEFDIVILSNYNSPTIMLMIATLKIKRIPFGLVADGGFPKNEKGLKRKIKEFFIKAPSFWLSSGEVTDEYFKMYGANEARIYRFPFTSIGKKEILNDVLTYDNKQKIKDQIGIREKKMILAIGQFIPRKGFDILLKSASSIPSEYGIYIVGGEPPQEYINLQRKYNNVHFLSFKSKDELKEYYKASDLFVLPTREDIWGLVINEAMAYGLPVVTTDKCIAGLELVKDYQNGFIVPVDDVEKLSAAINMVLDNDELTLKMSKNNLNKINEYTIEKMAEVHAKIFEKIKTEID</sequence>
<dbReference type="OrthoDB" id="9795068at2"/>
<dbReference type="RefSeq" id="WP_034633192.1">
    <property type="nucleotide sequence ID" value="NZ_JRJU01000045.1"/>
</dbReference>
<protein>
    <recommendedName>
        <fullName evidence="1">Glycosyl transferase family 1 domain-containing protein</fullName>
    </recommendedName>
</protein>
<dbReference type="CDD" id="cd03801">
    <property type="entry name" value="GT4_PimA-like"/>
    <property type="match status" value="1"/>
</dbReference>
<dbReference type="PANTHER" id="PTHR12526:SF634">
    <property type="entry name" value="BLL3361 PROTEIN"/>
    <property type="match status" value="1"/>
</dbReference>
<accession>A0A0B0IBN0</accession>
<dbReference type="SUPFAM" id="SSF53756">
    <property type="entry name" value="UDP-Glycosyltransferase/glycogen phosphorylase"/>
    <property type="match status" value="1"/>
</dbReference>
<dbReference type="Pfam" id="PF00534">
    <property type="entry name" value="Glycos_transf_1"/>
    <property type="match status" value="1"/>
</dbReference>
<dbReference type="Proteomes" id="UP000030832">
    <property type="component" value="Unassembled WGS sequence"/>
</dbReference>
<dbReference type="PANTHER" id="PTHR12526">
    <property type="entry name" value="GLYCOSYLTRANSFERASE"/>
    <property type="match status" value="1"/>
</dbReference>
<name>A0A0B0IBN0_9BACI</name>
<dbReference type="GO" id="GO:0016757">
    <property type="term" value="F:glycosyltransferase activity"/>
    <property type="evidence" value="ECO:0007669"/>
    <property type="project" value="InterPro"/>
</dbReference>
<dbReference type="eggNOG" id="COG0438">
    <property type="taxonomic scope" value="Bacteria"/>
</dbReference>
<dbReference type="STRING" id="333138.LQ50_22295"/>
<organism evidence="2 3">
    <name type="scientific">Halalkalibacter okhensis</name>
    <dbReference type="NCBI Taxonomy" id="333138"/>
    <lineage>
        <taxon>Bacteria</taxon>
        <taxon>Bacillati</taxon>
        <taxon>Bacillota</taxon>
        <taxon>Bacilli</taxon>
        <taxon>Bacillales</taxon>
        <taxon>Bacillaceae</taxon>
        <taxon>Halalkalibacter</taxon>
    </lineage>
</organism>
<keyword evidence="3" id="KW-1185">Reference proteome</keyword>